<dbReference type="SUPFAM" id="SSF81383">
    <property type="entry name" value="F-box domain"/>
    <property type="match status" value="1"/>
</dbReference>
<reference evidence="3 4" key="1">
    <citation type="journal article" date="2019" name="Sci. Rep.">
        <title>A high-quality genome of Eragrostis curvula grass provides insights into Poaceae evolution and supports new strategies to enhance forage quality.</title>
        <authorList>
            <person name="Carballo J."/>
            <person name="Santos B.A.C.M."/>
            <person name="Zappacosta D."/>
            <person name="Garbus I."/>
            <person name="Selva J.P."/>
            <person name="Gallo C.A."/>
            <person name="Diaz A."/>
            <person name="Albertini E."/>
            <person name="Caccamo M."/>
            <person name="Echenique V."/>
        </authorList>
    </citation>
    <scope>NUCLEOTIDE SEQUENCE [LARGE SCALE GENOMIC DNA]</scope>
    <source>
        <strain evidence="4">cv. Victoria</strain>
        <tissue evidence="3">Leaf</tissue>
    </source>
</reference>
<evidence type="ECO:0000313" key="2">
    <source>
        <dbReference type="EMBL" id="TVT96794.1"/>
    </source>
</evidence>
<dbReference type="OrthoDB" id="685304at2759"/>
<evidence type="ECO:0000313" key="3">
    <source>
        <dbReference type="EMBL" id="TVU03730.1"/>
    </source>
</evidence>
<evidence type="ECO:0000313" key="4">
    <source>
        <dbReference type="Proteomes" id="UP000324897"/>
    </source>
</evidence>
<dbReference type="Gramene" id="TVU03730">
    <property type="protein sequence ID" value="TVU03730"/>
    <property type="gene ID" value="EJB05_50723"/>
</dbReference>
<dbReference type="InterPro" id="IPR001810">
    <property type="entry name" value="F-box_dom"/>
</dbReference>
<accession>A0A5J9SXJ7</accession>
<dbReference type="EMBL" id="RWGY01001128">
    <property type="protein sequence ID" value="TVT96794.1"/>
    <property type="molecule type" value="Genomic_DNA"/>
</dbReference>
<dbReference type="PANTHER" id="PTHR31264:SF3">
    <property type="entry name" value="OS07G0554100 PROTEIN"/>
    <property type="match status" value="1"/>
</dbReference>
<dbReference type="Proteomes" id="UP000324897">
    <property type="component" value="Unassembled WGS sequence"/>
</dbReference>
<name>A0A5J9SXJ7_9POAL</name>
<organism evidence="3 4">
    <name type="scientific">Eragrostis curvula</name>
    <name type="common">weeping love grass</name>
    <dbReference type="NCBI Taxonomy" id="38414"/>
    <lineage>
        <taxon>Eukaryota</taxon>
        <taxon>Viridiplantae</taxon>
        <taxon>Streptophyta</taxon>
        <taxon>Embryophyta</taxon>
        <taxon>Tracheophyta</taxon>
        <taxon>Spermatophyta</taxon>
        <taxon>Magnoliopsida</taxon>
        <taxon>Liliopsida</taxon>
        <taxon>Poales</taxon>
        <taxon>Poaceae</taxon>
        <taxon>PACMAD clade</taxon>
        <taxon>Chloridoideae</taxon>
        <taxon>Eragrostideae</taxon>
        <taxon>Eragrostidinae</taxon>
        <taxon>Eragrostis</taxon>
    </lineage>
</organism>
<protein>
    <recommendedName>
        <fullName evidence="1">F-box domain-containing protein</fullName>
    </recommendedName>
</protein>
<feature type="non-terminal residue" evidence="3">
    <location>
        <position position="1"/>
    </location>
</feature>
<dbReference type="AlphaFoldDB" id="A0A5J9SXJ7"/>
<evidence type="ECO:0000259" key="1">
    <source>
        <dbReference type="Pfam" id="PF12937"/>
    </source>
</evidence>
<sequence length="319" mass="35972">MATPVRRILHRPGTSESLRQLVGFTEDLLRVIFLLLSSPADLIRASAACTSFRRIITDPDFLRRYRSVHPPLFLGFLGQHCFYPTAAPNHNAPAGRALKRAAAGFTFDHIPRTGRFAWHVCDVRDGRILLESVTHYNIFPGLAVCDPLSRQHVHLPAIPDDLVASVQVQERKLECFAAALVPSGDQEDTTFKVVARTYYREEMYVAFIFSSVSGVWSVGARTKCDALDLPLYRVGTLLVVPHHYAYGCFYWKMLCKNKLIKLDLNNMKFSSLHLPPDHYMRLIVIVEAGNGLLGMISRTNRNNGPFLYYTISQNGAQYS</sequence>
<keyword evidence="4" id="KW-1185">Reference proteome</keyword>
<dbReference type="EMBL" id="RWGY01000153">
    <property type="protein sequence ID" value="TVU03730.1"/>
    <property type="molecule type" value="Genomic_DNA"/>
</dbReference>
<dbReference type="Gramene" id="TVT96794">
    <property type="protein sequence ID" value="TVT96794"/>
    <property type="gene ID" value="EJB05_57990"/>
</dbReference>
<proteinExistence type="predicted"/>
<gene>
    <name evidence="3" type="ORF">EJB05_50723</name>
    <name evidence="2" type="ORF">EJB05_57990</name>
</gene>
<dbReference type="Pfam" id="PF12937">
    <property type="entry name" value="F-box-like"/>
    <property type="match status" value="1"/>
</dbReference>
<dbReference type="InterPro" id="IPR036047">
    <property type="entry name" value="F-box-like_dom_sf"/>
</dbReference>
<feature type="domain" description="F-box" evidence="1">
    <location>
        <begin position="27"/>
        <end position="64"/>
    </location>
</feature>
<dbReference type="PANTHER" id="PTHR31264">
    <property type="entry name" value="OS07G0554500 PROTEIN-RELATED"/>
    <property type="match status" value="1"/>
</dbReference>
<comment type="caution">
    <text evidence="3">The sequence shown here is derived from an EMBL/GenBank/DDBJ whole genome shotgun (WGS) entry which is preliminary data.</text>
</comment>
<dbReference type="CDD" id="cd09917">
    <property type="entry name" value="F-box_SF"/>
    <property type="match status" value="1"/>
</dbReference>